<dbReference type="Proteomes" id="UP000077684">
    <property type="component" value="Unassembled WGS sequence"/>
</dbReference>
<dbReference type="Gene3D" id="3.40.50.720">
    <property type="entry name" value="NAD(P)-binding Rossmann-like Domain"/>
    <property type="match status" value="1"/>
</dbReference>
<dbReference type="InterPro" id="IPR002347">
    <property type="entry name" value="SDR_fam"/>
</dbReference>
<reference evidence="5" key="1">
    <citation type="submission" date="2016-04" db="EMBL/GenBank/DDBJ databases">
        <authorList>
            <person name="Nguyen H.D."/>
            <person name="Samba Siva P."/>
            <person name="Cullis J."/>
            <person name="Levesque C.A."/>
            <person name="Hambleton S."/>
        </authorList>
    </citation>
    <scope>NUCLEOTIDE SEQUENCE</scope>
    <source>
        <strain evidence="5">DAOMC 236426</strain>
    </source>
</reference>
<accession>A0A8X7MWP5</accession>
<evidence type="ECO:0000256" key="4">
    <source>
        <dbReference type="SAM" id="MobiDB-lite"/>
    </source>
</evidence>
<feature type="region of interest" description="Disordered" evidence="4">
    <location>
        <begin position="1"/>
        <end position="25"/>
    </location>
</feature>
<evidence type="ECO:0000313" key="5">
    <source>
        <dbReference type="EMBL" id="KAE8252342.1"/>
    </source>
</evidence>
<dbReference type="AlphaFoldDB" id="A0A8X7MWP5"/>
<dbReference type="InterPro" id="IPR036291">
    <property type="entry name" value="NAD(P)-bd_dom_sf"/>
</dbReference>
<keyword evidence="3" id="KW-0560">Oxidoreductase</keyword>
<evidence type="ECO:0000256" key="3">
    <source>
        <dbReference type="ARBA" id="ARBA00023002"/>
    </source>
</evidence>
<evidence type="ECO:0008006" key="7">
    <source>
        <dbReference type="Google" id="ProtNLM"/>
    </source>
</evidence>
<keyword evidence="6" id="KW-1185">Reference proteome</keyword>
<sequence>MSAQQFAKDHVPAGSTQDQPRPGLQHKLEEEPTNTLLPAAPNSGTAVEYRAAGKLEGKVALITGGDSGIGRAIAILFALEGCKGLVLSYLKEEQKDVDGTIEIIRKKAPNTRVVAVATDLRKEANARELVQRVISEFGQLDCLCNNAGTQMAVEKIEDLSPQQWRDTFDLNIHGLFYLTQEAVKNMKPGSTIINNASVNHFIGKPELVDYTATKGAIIAFTRALSNQIVGRLGIRVNAVAPGPIWTPLIVATMTDADKKEFGVSTPIGRGGQPSEVATSFVFLASPDSSYISGSTLHPNGGVMTNS</sequence>
<comment type="caution">
    <text evidence="5">The sequence shown here is derived from an EMBL/GenBank/DDBJ whole genome shotgun (WGS) entry which is preliminary data.</text>
</comment>
<dbReference type="PROSITE" id="PS00061">
    <property type="entry name" value="ADH_SHORT"/>
    <property type="match status" value="1"/>
</dbReference>
<dbReference type="PRINTS" id="PR00080">
    <property type="entry name" value="SDRFAMILY"/>
</dbReference>
<organism evidence="5 6">
    <name type="scientific">Tilletia controversa</name>
    <name type="common">dwarf bunt fungus</name>
    <dbReference type="NCBI Taxonomy" id="13291"/>
    <lineage>
        <taxon>Eukaryota</taxon>
        <taxon>Fungi</taxon>
        <taxon>Dikarya</taxon>
        <taxon>Basidiomycota</taxon>
        <taxon>Ustilaginomycotina</taxon>
        <taxon>Exobasidiomycetes</taxon>
        <taxon>Tilletiales</taxon>
        <taxon>Tilletiaceae</taxon>
        <taxon>Tilletia</taxon>
    </lineage>
</organism>
<evidence type="ECO:0000256" key="1">
    <source>
        <dbReference type="ARBA" id="ARBA00006484"/>
    </source>
</evidence>
<dbReference type="PANTHER" id="PTHR48107">
    <property type="entry name" value="NADPH-DEPENDENT ALDEHYDE REDUCTASE-LIKE PROTEIN, CHLOROPLASTIC-RELATED"/>
    <property type="match status" value="1"/>
</dbReference>
<dbReference type="EMBL" id="LWDE02000169">
    <property type="protein sequence ID" value="KAE8252342.1"/>
    <property type="molecule type" value="Genomic_DNA"/>
</dbReference>
<proteinExistence type="inferred from homology"/>
<name>A0A8X7MWP5_9BASI</name>
<dbReference type="PRINTS" id="PR00081">
    <property type="entry name" value="GDHRDH"/>
</dbReference>
<dbReference type="Pfam" id="PF13561">
    <property type="entry name" value="adh_short_C2"/>
    <property type="match status" value="1"/>
</dbReference>
<comment type="similarity">
    <text evidence="1">Belongs to the short-chain dehydrogenases/reductases (SDR) family.</text>
</comment>
<dbReference type="FunFam" id="3.40.50.720:FF:000084">
    <property type="entry name" value="Short-chain dehydrogenase reductase"/>
    <property type="match status" value="1"/>
</dbReference>
<dbReference type="InterPro" id="IPR020904">
    <property type="entry name" value="Sc_DH/Rdtase_CS"/>
</dbReference>
<dbReference type="SUPFAM" id="SSF51735">
    <property type="entry name" value="NAD(P)-binding Rossmann-fold domains"/>
    <property type="match status" value="1"/>
</dbReference>
<dbReference type="PANTHER" id="PTHR48107:SF26">
    <property type="entry name" value="OXIDOREDUCTASE, SHORT-CHAIN DEHYDROGENASE_REDUCTASE FAMILY (AFU_ORTHOLOGUE AFUA_4G05870)"/>
    <property type="match status" value="1"/>
</dbReference>
<reference evidence="5" key="2">
    <citation type="journal article" date="2019" name="IMA Fungus">
        <title>Genome sequencing and comparison of five Tilletia species to identify candidate genes for the detection of regulated species infecting wheat.</title>
        <authorList>
            <person name="Nguyen H.D.T."/>
            <person name="Sultana T."/>
            <person name="Kesanakurti P."/>
            <person name="Hambleton S."/>
        </authorList>
    </citation>
    <scope>NUCLEOTIDE SEQUENCE</scope>
    <source>
        <strain evidence="5">DAOMC 236426</strain>
    </source>
</reference>
<dbReference type="GO" id="GO:0016614">
    <property type="term" value="F:oxidoreductase activity, acting on CH-OH group of donors"/>
    <property type="evidence" value="ECO:0007669"/>
    <property type="project" value="UniProtKB-ARBA"/>
</dbReference>
<evidence type="ECO:0000313" key="6">
    <source>
        <dbReference type="Proteomes" id="UP000077684"/>
    </source>
</evidence>
<protein>
    <recommendedName>
        <fullName evidence="7">Glucose and ribitol dehydrogenase</fullName>
    </recommendedName>
</protein>
<gene>
    <name evidence="5" type="ORF">A4X06_0g2263</name>
</gene>
<keyword evidence="2" id="KW-0521">NADP</keyword>
<evidence type="ECO:0000256" key="2">
    <source>
        <dbReference type="ARBA" id="ARBA00022857"/>
    </source>
</evidence>